<evidence type="ECO:0000256" key="1">
    <source>
        <dbReference type="SAM" id="MobiDB-lite"/>
    </source>
</evidence>
<feature type="region of interest" description="Disordered" evidence="1">
    <location>
        <begin position="28"/>
        <end position="51"/>
    </location>
</feature>
<sequence>MGKLQTFASRLLFPALMISVLGSAAGAAPAPGRATAQPETGKAPPADASDVYAPPSAAELKAAVLDWVEQRHLLETPLVDAIAPSWQFEEKPTPERLFETLMRTFYLADAETRQLVDGCRQWSYSPTLLQVKLPGADRDRYEPLFTNNVRYFLARHFTLLTAYNDALSIFQQIDVKYVVDPAGCLFHRAVCEQHLLMKEQGLKTLQALQNQTEGVPVRYRKLAELMQSDLEKLEEKSLGEVARQMKDVERRLSLQQTDAGVQKVEEKIIATLDELIQKLEEQQQQQNSSSGGAQSAGQAPTNPASESYVGGVKGPGETDKKDIGHKDHWGDLPPKAREAAKNMLETEFPAHYRQAVEEYLKKLADRPAPPR</sequence>
<feature type="signal peptide" evidence="2">
    <location>
        <begin position="1"/>
        <end position="24"/>
    </location>
</feature>
<keyword evidence="4" id="KW-1185">Reference proteome</keyword>
<dbReference type="OrthoDB" id="276786at2"/>
<gene>
    <name evidence="3" type="ORF">SAMN05421753_102227</name>
</gene>
<protein>
    <submittedName>
        <fullName evidence="3">Uncharacterized protein</fullName>
    </submittedName>
</protein>
<evidence type="ECO:0000313" key="4">
    <source>
        <dbReference type="Proteomes" id="UP000199518"/>
    </source>
</evidence>
<feature type="region of interest" description="Disordered" evidence="1">
    <location>
        <begin position="280"/>
        <end position="343"/>
    </location>
</feature>
<dbReference type="STRING" id="1576369.SAMN05421753_102227"/>
<evidence type="ECO:0000313" key="3">
    <source>
        <dbReference type="EMBL" id="SFH72339.1"/>
    </source>
</evidence>
<feature type="compositionally biased region" description="Basic and acidic residues" evidence="1">
    <location>
        <begin position="316"/>
        <end position="340"/>
    </location>
</feature>
<keyword evidence="2" id="KW-0732">Signal</keyword>
<evidence type="ECO:0000256" key="2">
    <source>
        <dbReference type="SAM" id="SignalP"/>
    </source>
</evidence>
<reference evidence="4" key="1">
    <citation type="submission" date="2016-10" db="EMBL/GenBank/DDBJ databases">
        <authorList>
            <person name="Varghese N."/>
            <person name="Submissions S."/>
        </authorList>
    </citation>
    <scope>NUCLEOTIDE SEQUENCE [LARGE SCALE GENOMIC DNA]</scope>
    <source>
        <strain evidence="4">DSM 26348</strain>
    </source>
</reference>
<dbReference type="Proteomes" id="UP000199518">
    <property type="component" value="Unassembled WGS sequence"/>
</dbReference>
<feature type="compositionally biased region" description="Low complexity" evidence="1">
    <location>
        <begin position="28"/>
        <end position="38"/>
    </location>
</feature>
<name>A0A1I3CDM2_9PLAN</name>
<accession>A0A1I3CDM2</accession>
<dbReference type="AlphaFoldDB" id="A0A1I3CDM2"/>
<dbReference type="RefSeq" id="WP_092047917.1">
    <property type="nucleotide sequence ID" value="NZ_FOQD01000002.1"/>
</dbReference>
<organism evidence="3 4">
    <name type="scientific">Planctomicrobium piriforme</name>
    <dbReference type="NCBI Taxonomy" id="1576369"/>
    <lineage>
        <taxon>Bacteria</taxon>
        <taxon>Pseudomonadati</taxon>
        <taxon>Planctomycetota</taxon>
        <taxon>Planctomycetia</taxon>
        <taxon>Planctomycetales</taxon>
        <taxon>Planctomycetaceae</taxon>
        <taxon>Planctomicrobium</taxon>
    </lineage>
</organism>
<feature type="compositionally biased region" description="Low complexity" evidence="1">
    <location>
        <begin position="282"/>
        <end position="299"/>
    </location>
</feature>
<feature type="chain" id="PRO_5011549628" evidence="2">
    <location>
        <begin position="25"/>
        <end position="371"/>
    </location>
</feature>
<dbReference type="EMBL" id="FOQD01000002">
    <property type="protein sequence ID" value="SFH72339.1"/>
    <property type="molecule type" value="Genomic_DNA"/>
</dbReference>
<proteinExistence type="predicted"/>